<dbReference type="RefSeq" id="WP_301414716.1">
    <property type="nucleotide sequence ID" value="NZ_CP098023.1"/>
</dbReference>
<proteinExistence type="predicted"/>
<keyword evidence="1" id="KW-0812">Transmembrane</keyword>
<reference evidence="2 3" key="1">
    <citation type="submission" date="2022-05" db="EMBL/GenBank/DDBJ databases">
        <title>Microbulbifer sp. nov., isolated from sponge.</title>
        <authorList>
            <person name="Gao L."/>
        </authorList>
    </citation>
    <scope>NUCLEOTIDE SEQUENCE [LARGE SCALE GENOMIC DNA]</scope>
    <source>
        <strain evidence="2 3">MI-G</strain>
    </source>
</reference>
<evidence type="ECO:0000313" key="2">
    <source>
        <dbReference type="EMBL" id="WKD48930.1"/>
    </source>
</evidence>
<name>A0ABY9E7E0_9GAMM</name>
<keyword evidence="3" id="KW-1185">Reference proteome</keyword>
<gene>
    <name evidence="2" type="ORF">M8T91_13640</name>
</gene>
<sequence length="162" mass="17864">MPKNRTDSGEACKKHKLNPGCSGQKCGEHTNADKTRNGCGMLIVCLLLFSSLMFFLFERVQKSHDAQKTRDITATISLADWKSASEEARWITTIALFNMMKEAKNASQGDQKTEDINSLKRCLDKAAHTAEVESQQITEHATLCIAQIAQQTPLAAPAAREP</sequence>
<evidence type="ECO:0000313" key="3">
    <source>
        <dbReference type="Proteomes" id="UP001321520"/>
    </source>
</evidence>
<dbReference type="Proteomes" id="UP001321520">
    <property type="component" value="Chromosome"/>
</dbReference>
<organism evidence="2 3">
    <name type="scientific">Microbulbifer spongiae</name>
    <dbReference type="NCBI Taxonomy" id="2944933"/>
    <lineage>
        <taxon>Bacteria</taxon>
        <taxon>Pseudomonadati</taxon>
        <taxon>Pseudomonadota</taxon>
        <taxon>Gammaproteobacteria</taxon>
        <taxon>Cellvibrionales</taxon>
        <taxon>Microbulbiferaceae</taxon>
        <taxon>Microbulbifer</taxon>
    </lineage>
</organism>
<protein>
    <submittedName>
        <fullName evidence="2">Uncharacterized protein</fullName>
    </submittedName>
</protein>
<evidence type="ECO:0000256" key="1">
    <source>
        <dbReference type="SAM" id="Phobius"/>
    </source>
</evidence>
<feature type="transmembrane region" description="Helical" evidence="1">
    <location>
        <begin position="40"/>
        <end position="57"/>
    </location>
</feature>
<accession>A0ABY9E7E0</accession>
<keyword evidence="1" id="KW-0472">Membrane</keyword>
<dbReference type="EMBL" id="CP098023">
    <property type="protein sequence ID" value="WKD48930.1"/>
    <property type="molecule type" value="Genomic_DNA"/>
</dbReference>
<keyword evidence="1" id="KW-1133">Transmembrane helix</keyword>